<dbReference type="Proteomes" id="UP000247609">
    <property type="component" value="Unassembled WGS sequence"/>
</dbReference>
<reference evidence="1 2" key="1">
    <citation type="submission" date="2017-07" db="EMBL/GenBank/DDBJ databases">
        <title>A draft genome sequence of Komagataeibacter sp. T5K1.</title>
        <authorList>
            <person name="Skraban J."/>
            <person name="Cleenwerck I."/>
            <person name="Vandamme P."/>
            <person name="Trcek J."/>
        </authorList>
    </citation>
    <scope>NUCLEOTIDE SEQUENCE [LARGE SCALE GENOMIC DNA]</scope>
    <source>
        <strain evidence="1 2">T5K1</strain>
    </source>
</reference>
<dbReference type="AlphaFoldDB" id="A0A318QQ03"/>
<accession>A0A318QQ03</accession>
<name>A0A318QQ03_9PROT</name>
<proteinExistence type="predicted"/>
<dbReference type="EMBL" id="NOXG01000022">
    <property type="protein sequence ID" value="PYD74803.1"/>
    <property type="molecule type" value="Genomic_DNA"/>
</dbReference>
<gene>
    <name evidence="1" type="ORF">CFR71_12675</name>
</gene>
<evidence type="ECO:0000313" key="1">
    <source>
        <dbReference type="EMBL" id="PYD74803.1"/>
    </source>
</evidence>
<evidence type="ECO:0000313" key="2">
    <source>
        <dbReference type="Proteomes" id="UP000247609"/>
    </source>
</evidence>
<organism evidence="1 2">
    <name type="scientific">Novacetimonas pomaceti</name>
    <dbReference type="NCBI Taxonomy" id="2021998"/>
    <lineage>
        <taxon>Bacteria</taxon>
        <taxon>Pseudomonadati</taxon>
        <taxon>Pseudomonadota</taxon>
        <taxon>Alphaproteobacteria</taxon>
        <taxon>Acetobacterales</taxon>
        <taxon>Acetobacteraceae</taxon>
        <taxon>Novacetimonas</taxon>
    </lineage>
</organism>
<protein>
    <submittedName>
        <fullName evidence="1">Uncharacterized protein</fullName>
    </submittedName>
</protein>
<sequence length="72" mass="8934">MIKFHREKMIWVRIINWPICVFVHYIVHLSNIIFNVILIFFKCLIFRYQQMRNSVDERCILLIREIIKPRTA</sequence>
<comment type="caution">
    <text evidence="1">The sequence shown here is derived from an EMBL/GenBank/DDBJ whole genome shotgun (WGS) entry which is preliminary data.</text>
</comment>